<keyword evidence="3" id="KW-1185">Reference proteome</keyword>
<keyword evidence="1" id="KW-1133">Transmembrane helix</keyword>
<feature type="transmembrane region" description="Helical" evidence="1">
    <location>
        <begin position="291"/>
        <end position="311"/>
    </location>
</feature>
<reference evidence="2 3" key="1">
    <citation type="submission" date="2022-05" db="EMBL/GenBank/DDBJ databases">
        <title>S8-45 Sphingomonas ultraviolaceadurans.</title>
        <authorList>
            <person name="Liu Y."/>
        </authorList>
    </citation>
    <scope>NUCLEOTIDE SEQUENCE [LARGE SCALE GENOMIC DNA]</scope>
    <source>
        <strain evidence="2 3">S8-45</strain>
    </source>
</reference>
<proteinExistence type="predicted"/>
<feature type="transmembrane region" description="Helical" evidence="1">
    <location>
        <begin position="201"/>
        <end position="220"/>
    </location>
</feature>
<dbReference type="EMBL" id="CP097253">
    <property type="protein sequence ID" value="UUR08159.1"/>
    <property type="molecule type" value="Genomic_DNA"/>
</dbReference>
<keyword evidence="1" id="KW-0472">Membrane</keyword>
<feature type="transmembrane region" description="Helical" evidence="1">
    <location>
        <begin position="109"/>
        <end position="128"/>
    </location>
</feature>
<feature type="transmembrane region" description="Helical" evidence="1">
    <location>
        <begin position="240"/>
        <end position="259"/>
    </location>
</feature>
<feature type="transmembrane region" description="Helical" evidence="1">
    <location>
        <begin position="82"/>
        <end position="102"/>
    </location>
</feature>
<gene>
    <name evidence="2" type="ORF">M1K48_00480</name>
</gene>
<feature type="transmembrane region" description="Helical" evidence="1">
    <location>
        <begin position="266"/>
        <end position="285"/>
    </location>
</feature>
<name>A0ABY5MW06_9SPHN</name>
<organism evidence="2 3">
    <name type="scientific">Sphingomonas glaciei</name>
    <dbReference type="NCBI Taxonomy" id="2938948"/>
    <lineage>
        <taxon>Bacteria</taxon>
        <taxon>Pseudomonadati</taxon>
        <taxon>Pseudomonadota</taxon>
        <taxon>Alphaproteobacteria</taxon>
        <taxon>Sphingomonadales</taxon>
        <taxon>Sphingomonadaceae</taxon>
        <taxon>Sphingomonas</taxon>
    </lineage>
</organism>
<evidence type="ECO:0000256" key="1">
    <source>
        <dbReference type="SAM" id="Phobius"/>
    </source>
</evidence>
<evidence type="ECO:0000313" key="2">
    <source>
        <dbReference type="EMBL" id="UUR08159.1"/>
    </source>
</evidence>
<feature type="transmembrane region" description="Helical" evidence="1">
    <location>
        <begin position="158"/>
        <end position="189"/>
    </location>
</feature>
<keyword evidence="1" id="KW-0812">Transmembrane</keyword>
<dbReference type="Proteomes" id="UP000831921">
    <property type="component" value="Chromosome"/>
</dbReference>
<evidence type="ECO:0000313" key="3">
    <source>
        <dbReference type="Proteomes" id="UP000831921"/>
    </source>
</evidence>
<evidence type="ECO:0008006" key="4">
    <source>
        <dbReference type="Google" id="ProtNLM"/>
    </source>
</evidence>
<protein>
    <recommendedName>
        <fullName evidence="4">Glycosyltransferase RgtA/B/C/D-like domain-containing protein</fullName>
    </recommendedName>
</protein>
<sequence length="495" mass="53414">MSVARGHAAALGGIAGLLLWAALFWTGTLVNDVAWQLWIGREMNAGAALYGDILEVNPPLWFWIGAGFDRVATTTGIAGERWLGLAFVSYAILSLLVTLRLLEQPRRQWAAALALVATLLLTSPYAHLQREQFLLMSVLPYLALAVRRAEGGEVSRGLALAVGLIAAPGLALKHHFLIFPALVEAWLWWRRKRFDIRPEHLSLVAAALLYAGAVVAFAPTYLSTMLPLLRAGYHGYNPSLWTLLFQPGIVVGLFALAAAGLGRGRLGVLGEAAAVGTAAFILVFIVQGKDFHYQAIPALGMALLTMLALLLGTGKGGGRLVAAVGLLVALMVPVKAGQARYDIFFLQATRDLKPGEGVTLVSPSQALAWPAVYERGLRWDSRTMGLWMVLSPWASEKDGSKDARMAMLGTAVRRELAAEIACKRPAMVIVDTFYDEEVPGGDVLAWLNSDPRFRAALAGYREVEPVFVLRRFVPDAPTEAACSAGDLTAVTRQQP</sequence>
<accession>A0ABY5MW06</accession>
<feature type="transmembrane region" description="Helical" evidence="1">
    <location>
        <begin position="318"/>
        <end position="336"/>
    </location>
</feature>
<dbReference type="RefSeq" id="WP_249503939.1">
    <property type="nucleotide sequence ID" value="NZ_CP097253.1"/>
</dbReference>